<evidence type="ECO:0000313" key="2">
    <source>
        <dbReference type="Proteomes" id="UP000694562"/>
    </source>
</evidence>
<proteinExistence type="predicted"/>
<dbReference type="Proteomes" id="UP000694562">
    <property type="component" value="Unplaced"/>
</dbReference>
<organism evidence="1 2">
    <name type="scientific">Falco tinnunculus</name>
    <name type="common">Common kestrel</name>
    <dbReference type="NCBI Taxonomy" id="100819"/>
    <lineage>
        <taxon>Eukaryota</taxon>
        <taxon>Metazoa</taxon>
        <taxon>Chordata</taxon>
        <taxon>Craniata</taxon>
        <taxon>Vertebrata</taxon>
        <taxon>Euteleostomi</taxon>
        <taxon>Archelosauria</taxon>
        <taxon>Archosauria</taxon>
        <taxon>Dinosauria</taxon>
        <taxon>Saurischia</taxon>
        <taxon>Theropoda</taxon>
        <taxon>Coelurosauria</taxon>
        <taxon>Aves</taxon>
        <taxon>Neognathae</taxon>
        <taxon>Neoaves</taxon>
        <taxon>Telluraves</taxon>
        <taxon>Australaves</taxon>
        <taxon>Falconiformes</taxon>
        <taxon>Falconidae</taxon>
        <taxon>Falco</taxon>
    </lineage>
</organism>
<reference evidence="1" key="1">
    <citation type="submission" date="2025-08" db="UniProtKB">
        <authorList>
            <consortium name="Ensembl"/>
        </authorList>
    </citation>
    <scope>IDENTIFICATION</scope>
</reference>
<name>A0A8C4V683_FALTI</name>
<reference evidence="1" key="2">
    <citation type="submission" date="2025-09" db="UniProtKB">
        <authorList>
            <consortium name="Ensembl"/>
        </authorList>
    </citation>
    <scope>IDENTIFICATION</scope>
</reference>
<keyword evidence="2" id="KW-1185">Reference proteome</keyword>
<evidence type="ECO:0000313" key="1">
    <source>
        <dbReference type="Ensembl" id="ENSFTIP00000021644.1"/>
    </source>
</evidence>
<dbReference type="OrthoDB" id="10556541at2759"/>
<dbReference type="Ensembl" id="ENSFTIT00000022552.1">
    <property type="protein sequence ID" value="ENSFTIP00000021644.1"/>
    <property type="gene ID" value="ENSFTIG00000014068.1"/>
</dbReference>
<accession>A0A8C4V683</accession>
<dbReference type="AlphaFoldDB" id="A0A8C4V683"/>
<protein>
    <submittedName>
        <fullName evidence="1">Uncharacterized protein</fullName>
    </submittedName>
</protein>
<sequence>MPCWEGSWDLQELLEWPAPCQGCCATGIGLLKVGKLSWCCWMRGTVCGVNGPLVVLDNVKVGPHLPMGDKGTP</sequence>